<sequence length="396" mass="45148">MGFRDVWKEYMKNSSLHGAKFIVDEKYQYSEKFFWVVCVLISWMASVLLMQASLDAFQNNAISFVVETSFLDWKTHFPSIAICELWGVDHDFTLEEVLSELAYFRGESYHTVHECGGTDPIEGCLFSNYSQYAQLNANGMQRRNFNCCDYFFPMDTELGTCYTVNSIQTDNPKKIKMPMISDKYTGPGKLTLEILTEANIYILGEEDVPHLVAPKSEMLSVTPFISYYRVIAMKNIENDPETRDVNVAQRSCRYPDENILDVHKFYSYSACSVQCRKDAQLKICNCTSHLMPHTPTNLHCNITGLNCLNEHYEELSVVIPKWSSHGRKGVVCDCLPSCTEIDVSIVHDSKDKGIMSDAKGNRLAIAQVEIELSALPTERYKRNVVRGRLDLVGEFP</sequence>
<keyword evidence="7" id="KW-0915">Sodium</keyword>
<evidence type="ECO:0000256" key="10">
    <source>
        <dbReference type="ARBA" id="ARBA00023201"/>
    </source>
</evidence>
<evidence type="ECO:0000256" key="8">
    <source>
        <dbReference type="ARBA" id="ARBA00023065"/>
    </source>
</evidence>
<evidence type="ECO:0000256" key="5">
    <source>
        <dbReference type="ARBA" id="ARBA00022692"/>
    </source>
</evidence>
<dbReference type="GO" id="GO:0015280">
    <property type="term" value="F:ligand-gated sodium channel activity"/>
    <property type="evidence" value="ECO:0007669"/>
    <property type="project" value="TreeGrafter"/>
</dbReference>
<dbReference type="PANTHER" id="PTHR11690:SF175">
    <property type="entry name" value="PICKPOCKET 13-RELATED"/>
    <property type="match status" value="1"/>
</dbReference>
<keyword evidence="8 12" id="KW-0406">Ion transport</keyword>
<dbReference type="AlphaFoldDB" id="A0A240SY07"/>
<keyword evidence="3 12" id="KW-0813">Transport</keyword>
<evidence type="ECO:0000313" key="14">
    <source>
        <dbReference type="EMBL" id="MBC1177233.1"/>
    </source>
</evidence>
<evidence type="ECO:0000256" key="7">
    <source>
        <dbReference type="ARBA" id="ARBA00023053"/>
    </source>
</evidence>
<comment type="similarity">
    <text evidence="2 12">Belongs to the amiloride-sensitive sodium channel (TC 1.A.6) family.</text>
</comment>
<dbReference type="EMBL" id="AJWK01011557">
    <property type="status" value="NOT_ANNOTATED_CDS"/>
    <property type="molecule type" value="Genomic_DNA"/>
</dbReference>
<evidence type="ECO:0000313" key="15">
    <source>
        <dbReference type="EnsemblMetazoa" id="LLOJ010803-PA"/>
    </source>
</evidence>
<evidence type="ECO:0000256" key="9">
    <source>
        <dbReference type="ARBA" id="ARBA00023136"/>
    </source>
</evidence>
<name>A0A240SY07_LUTLO</name>
<feature type="transmembrane region" description="Helical" evidence="13">
    <location>
        <begin position="33"/>
        <end position="54"/>
    </location>
</feature>
<evidence type="ECO:0000256" key="2">
    <source>
        <dbReference type="ARBA" id="ARBA00007193"/>
    </source>
</evidence>
<dbReference type="VEuPathDB" id="VectorBase:LLONM1_000436"/>
<evidence type="ECO:0000256" key="1">
    <source>
        <dbReference type="ARBA" id="ARBA00004141"/>
    </source>
</evidence>
<evidence type="ECO:0000256" key="11">
    <source>
        <dbReference type="ARBA" id="ARBA00023303"/>
    </source>
</evidence>
<keyword evidence="10 12" id="KW-0739">Sodium transport</keyword>
<dbReference type="PANTHER" id="PTHR11690">
    <property type="entry name" value="AMILORIDE-SENSITIVE SODIUM CHANNEL-RELATED"/>
    <property type="match status" value="1"/>
</dbReference>
<dbReference type="Proteomes" id="UP000092461">
    <property type="component" value="Unassembled WGS sequence"/>
</dbReference>
<dbReference type="Gene3D" id="1.10.287.820">
    <property type="entry name" value="Acid-sensing ion channel domain"/>
    <property type="match status" value="1"/>
</dbReference>
<organism evidence="15 16">
    <name type="scientific">Lutzomyia longipalpis</name>
    <name type="common">Sand fly</name>
    <dbReference type="NCBI Taxonomy" id="7200"/>
    <lineage>
        <taxon>Eukaryota</taxon>
        <taxon>Metazoa</taxon>
        <taxon>Ecdysozoa</taxon>
        <taxon>Arthropoda</taxon>
        <taxon>Hexapoda</taxon>
        <taxon>Insecta</taxon>
        <taxon>Pterygota</taxon>
        <taxon>Neoptera</taxon>
        <taxon>Endopterygota</taxon>
        <taxon>Diptera</taxon>
        <taxon>Nematocera</taxon>
        <taxon>Psychodoidea</taxon>
        <taxon>Psychodidae</taxon>
        <taxon>Lutzomyia</taxon>
        <taxon>Lutzomyia</taxon>
    </lineage>
</organism>
<dbReference type="Pfam" id="PF00858">
    <property type="entry name" value="ASC"/>
    <property type="match status" value="1"/>
</dbReference>
<keyword evidence="11 12" id="KW-0407">Ion channel</keyword>
<evidence type="ECO:0000256" key="6">
    <source>
        <dbReference type="ARBA" id="ARBA00022989"/>
    </source>
</evidence>
<dbReference type="GO" id="GO:0005886">
    <property type="term" value="C:plasma membrane"/>
    <property type="evidence" value="ECO:0007669"/>
    <property type="project" value="TreeGrafter"/>
</dbReference>
<reference evidence="15" key="3">
    <citation type="submission" date="2020-05" db="UniProtKB">
        <authorList>
            <consortium name="EnsemblMetazoa"/>
        </authorList>
    </citation>
    <scope>IDENTIFICATION</scope>
    <source>
        <strain evidence="15">Jacobina</strain>
    </source>
</reference>
<evidence type="ECO:0000256" key="4">
    <source>
        <dbReference type="ARBA" id="ARBA00022461"/>
    </source>
</evidence>
<proteinExistence type="inferred from homology"/>
<reference evidence="14" key="2">
    <citation type="journal article" date="2020" name="BMC">
        <title>Leishmania infection induces a limited differential gene expression in the sand fly midgut.</title>
        <authorList>
            <person name="Coutinho-Abreu I.V."/>
            <person name="Serafim T.D."/>
            <person name="Meneses C."/>
            <person name="Kamhawi S."/>
            <person name="Oliveira F."/>
            <person name="Valenzuela J.G."/>
        </authorList>
    </citation>
    <scope>NUCLEOTIDE SEQUENCE</scope>
    <source>
        <strain evidence="14">Jacobina</strain>
        <tissue evidence="14">Midgut</tissue>
    </source>
</reference>
<dbReference type="EMBL" id="GITU01008530">
    <property type="protein sequence ID" value="MBC1177233.1"/>
    <property type="molecule type" value="Transcribed_RNA"/>
</dbReference>
<dbReference type="EnsemblMetazoa" id="LLOJ010803-RA">
    <property type="protein sequence ID" value="LLOJ010803-PA"/>
    <property type="gene ID" value="LLOJ010803"/>
</dbReference>
<comment type="subcellular location">
    <subcellularLocation>
        <location evidence="1">Membrane</location>
        <topology evidence="1">Multi-pass membrane protein</topology>
    </subcellularLocation>
</comment>
<evidence type="ECO:0000256" key="12">
    <source>
        <dbReference type="RuleBase" id="RU000679"/>
    </source>
</evidence>
<protein>
    <submittedName>
        <fullName evidence="14">Putative sodium channel protein nach</fullName>
    </submittedName>
</protein>
<accession>A0A240SY07</accession>
<dbReference type="VEuPathDB" id="VectorBase:LLOJ010803"/>
<evidence type="ECO:0000256" key="13">
    <source>
        <dbReference type="SAM" id="Phobius"/>
    </source>
</evidence>
<reference evidence="16" key="1">
    <citation type="submission" date="2012-05" db="EMBL/GenBank/DDBJ databases">
        <title>Whole Genome Assembly of Lutzomyia longipalpis.</title>
        <authorList>
            <person name="Richards S."/>
            <person name="Qu C."/>
            <person name="Dillon R."/>
            <person name="Worley K."/>
            <person name="Scherer S."/>
            <person name="Batterton M."/>
            <person name="Taylor A."/>
            <person name="Hawes A."/>
            <person name="Hernandez B."/>
            <person name="Kovar C."/>
            <person name="Mandapat C."/>
            <person name="Pham C."/>
            <person name="Qu C."/>
            <person name="Jing C."/>
            <person name="Bess C."/>
            <person name="Bandaranaike D."/>
            <person name="Ngo D."/>
            <person name="Ongeri F."/>
            <person name="Arias F."/>
            <person name="Lara F."/>
            <person name="Weissenberger G."/>
            <person name="Kamau G."/>
            <person name="Han H."/>
            <person name="Shen H."/>
            <person name="Dinh H."/>
            <person name="Khalil I."/>
            <person name="Jones J."/>
            <person name="Shafer J."/>
            <person name="Jayaseelan J."/>
            <person name="Quiroz J."/>
            <person name="Blankenburg K."/>
            <person name="Nguyen L."/>
            <person name="Jackson L."/>
            <person name="Francisco L."/>
            <person name="Tang L.-Y."/>
            <person name="Pu L.-L."/>
            <person name="Perales L."/>
            <person name="Lorensuhewa L."/>
            <person name="Munidasa M."/>
            <person name="Coyle M."/>
            <person name="Taylor M."/>
            <person name="Puazo M."/>
            <person name="Firestine M."/>
            <person name="Scheel M."/>
            <person name="Javaid M."/>
            <person name="Wang M."/>
            <person name="Li M."/>
            <person name="Tabassum N."/>
            <person name="Saada N."/>
            <person name="Osuji N."/>
            <person name="Aqrawi P."/>
            <person name="Fu Q."/>
            <person name="Thornton R."/>
            <person name="Raj R."/>
            <person name="Goodspeed R."/>
            <person name="Mata R."/>
            <person name="Najjar R."/>
            <person name="Gubbala S."/>
            <person name="Lee S."/>
            <person name="Denson S."/>
            <person name="Patil S."/>
            <person name="Macmil S."/>
            <person name="Qi S."/>
            <person name="Matskevitch T."/>
            <person name="Palculict T."/>
            <person name="Mathew T."/>
            <person name="Vee V."/>
            <person name="Velamala V."/>
            <person name="Korchina V."/>
            <person name="Cai W."/>
            <person name="Liu W."/>
            <person name="Dai W."/>
            <person name="Zou X."/>
            <person name="Zhu Y."/>
            <person name="Zhang Y."/>
            <person name="Wu Y.-Q."/>
            <person name="Xin Y."/>
            <person name="Nazarath L."/>
            <person name="Kovar C."/>
            <person name="Han Y."/>
            <person name="Muzny D."/>
            <person name="Gibbs R."/>
        </authorList>
    </citation>
    <scope>NUCLEOTIDE SEQUENCE [LARGE SCALE GENOMIC DNA]</scope>
    <source>
        <strain evidence="16">Jacobina</strain>
    </source>
</reference>
<keyword evidence="6 13" id="KW-1133">Transmembrane helix</keyword>
<keyword evidence="9 13" id="KW-0472">Membrane</keyword>
<keyword evidence="4 12" id="KW-0894">Sodium channel</keyword>
<dbReference type="InterPro" id="IPR001873">
    <property type="entry name" value="ENaC"/>
</dbReference>
<keyword evidence="16" id="KW-1185">Reference proteome</keyword>
<keyword evidence="5 12" id="KW-0812">Transmembrane</keyword>
<evidence type="ECO:0000256" key="3">
    <source>
        <dbReference type="ARBA" id="ARBA00022448"/>
    </source>
</evidence>
<evidence type="ECO:0000313" key="16">
    <source>
        <dbReference type="Proteomes" id="UP000092461"/>
    </source>
</evidence>